<evidence type="ECO:0000313" key="3">
    <source>
        <dbReference type="EMBL" id="NYG36743.1"/>
    </source>
</evidence>
<dbReference type="EMBL" id="JACBZX010000001">
    <property type="protein sequence ID" value="NYG36743.1"/>
    <property type="molecule type" value="Genomic_DNA"/>
</dbReference>
<keyword evidence="4" id="KW-1185">Reference proteome</keyword>
<dbReference type="RefSeq" id="WP_179462198.1">
    <property type="nucleotide sequence ID" value="NZ_JACBZX010000001.1"/>
</dbReference>
<organism evidence="3 4">
    <name type="scientific">Janibacter alkaliphilus</name>
    <dbReference type="NCBI Taxonomy" id="1069963"/>
    <lineage>
        <taxon>Bacteria</taxon>
        <taxon>Bacillati</taxon>
        <taxon>Actinomycetota</taxon>
        <taxon>Actinomycetes</taxon>
        <taxon>Micrococcales</taxon>
        <taxon>Intrasporangiaceae</taxon>
        <taxon>Janibacter</taxon>
    </lineage>
</organism>
<feature type="chain" id="PRO_5038603830" description="Lipoprotein" evidence="2">
    <location>
        <begin position="18"/>
        <end position="156"/>
    </location>
</feature>
<evidence type="ECO:0000313" key="4">
    <source>
        <dbReference type="Proteomes" id="UP000592181"/>
    </source>
</evidence>
<dbReference type="AlphaFoldDB" id="A0A852X7J0"/>
<dbReference type="PROSITE" id="PS51257">
    <property type="entry name" value="PROKAR_LIPOPROTEIN"/>
    <property type="match status" value="1"/>
</dbReference>
<keyword evidence="2" id="KW-0732">Signal</keyword>
<feature type="region of interest" description="Disordered" evidence="1">
    <location>
        <begin position="21"/>
        <end position="41"/>
    </location>
</feature>
<accession>A0A852X7J0</accession>
<gene>
    <name evidence="3" type="ORF">BJY28_001212</name>
</gene>
<evidence type="ECO:0000256" key="2">
    <source>
        <dbReference type="SAM" id="SignalP"/>
    </source>
</evidence>
<dbReference type="Proteomes" id="UP000592181">
    <property type="component" value="Unassembled WGS sequence"/>
</dbReference>
<feature type="signal peptide" evidence="2">
    <location>
        <begin position="1"/>
        <end position="17"/>
    </location>
</feature>
<name>A0A852X7J0_9MICO</name>
<proteinExistence type="predicted"/>
<evidence type="ECO:0000256" key="1">
    <source>
        <dbReference type="SAM" id="MobiDB-lite"/>
    </source>
</evidence>
<comment type="caution">
    <text evidence="3">The sequence shown here is derived from an EMBL/GenBank/DDBJ whole genome shotgun (WGS) entry which is preliminary data.</text>
</comment>
<protein>
    <recommendedName>
        <fullName evidence="5">Lipoprotein</fullName>
    </recommendedName>
</protein>
<evidence type="ECO:0008006" key="5">
    <source>
        <dbReference type="Google" id="ProtNLM"/>
    </source>
</evidence>
<sequence length="156" mass="15935">MSLRPFAVVTLTLLALAACSTDAPGTDRSSGASSSSDVATDPAEALGRAGLALPSGATAASLDVVEVEDADEAYAVSFQLARSQVEEFCSSGGLGGSLPAVTLNPTHEPVLGALPVSSESRSCDAVDPDNPSWWRYVLVDPGDPATVHVSLMHVPR</sequence>
<reference evidence="3 4" key="1">
    <citation type="submission" date="2020-07" db="EMBL/GenBank/DDBJ databases">
        <title>Sequencing the genomes of 1000 actinobacteria strains.</title>
        <authorList>
            <person name="Klenk H.-P."/>
        </authorList>
    </citation>
    <scope>NUCLEOTIDE SEQUENCE [LARGE SCALE GENOMIC DNA]</scope>
    <source>
        <strain evidence="3 4">DSM 24723</strain>
    </source>
</reference>